<evidence type="ECO:0000313" key="4">
    <source>
        <dbReference type="Proteomes" id="UP000005273"/>
    </source>
</evidence>
<name>A0A0T5X8E3_9BACT</name>
<dbReference type="AlphaFoldDB" id="A0A0T5X8E3"/>
<dbReference type="RefSeq" id="WP_009200580.1">
    <property type="nucleotide sequence ID" value="NZ_ACJX03000001.1"/>
</dbReference>
<organism evidence="3 4">
    <name type="scientific">Acetomicrobium hydrogeniformans ATCC BAA-1850</name>
    <dbReference type="NCBI Taxonomy" id="592015"/>
    <lineage>
        <taxon>Bacteria</taxon>
        <taxon>Thermotogati</taxon>
        <taxon>Synergistota</taxon>
        <taxon>Synergistia</taxon>
        <taxon>Synergistales</taxon>
        <taxon>Acetomicrobiaceae</taxon>
        <taxon>Acetomicrobium</taxon>
    </lineage>
</organism>
<dbReference type="eggNOG" id="COG3333">
    <property type="taxonomic scope" value="Bacteria"/>
</dbReference>
<feature type="transmembrane region" description="Helical" evidence="1">
    <location>
        <begin position="106"/>
        <end position="132"/>
    </location>
</feature>
<keyword evidence="1" id="KW-0472">Membrane</keyword>
<reference evidence="4" key="1">
    <citation type="submission" date="2012-09" db="EMBL/GenBank/DDBJ databases">
        <authorList>
            <person name="Weinstock G."/>
            <person name="Sodergren E."/>
            <person name="Clifton S."/>
            <person name="Fulton L."/>
            <person name="Fulton B."/>
            <person name="Courtney L."/>
            <person name="Fronick C."/>
            <person name="Harrison M."/>
            <person name="Strong C."/>
            <person name="Farmer C."/>
            <person name="Delehaunty K."/>
            <person name="Markovic C."/>
            <person name="Hall O."/>
            <person name="Minx P."/>
            <person name="Tomlinson C."/>
            <person name="Mitreva M."/>
            <person name="Nelson J."/>
            <person name="Hou S."/>
            <person name="Wollam A."/>
            <person name="Pepin K.H."/>
            <person name="Johnson M."/>
            <person name="Bhonagiri V."/>
            <person name="Nash W.E."/>
            <person name="Suruliraj S."/>
            <person name="Warren W."/>
            <person name="Chinwalla A."/>
            <person name="Mardis E.R."/>
            <person name="Wilson R.K."/>
        </authorList>
    </citation>
    <scope>NUCLEOTIDE SEQUENCE [LARGE SCALE GENOMIC DNA]</scope>
    <source>
        <strain evidence="4">OS1</strain>
    </source>
</reference>
<dbReference type="Pfam" id="PF01970">
    <property type="entry name" value="TctA"/>
    <property type="match status" value="1"/>
</dbReference>
<dbReference type="OrthoDB" id="3217at2"/>
<feature type="transmembrane region" description="Helical" evidence="1">
    <location>
        <begin position="55"/>
        <end position="79"/>
    </location>
</feature>
<accession>A0A0T5X8E3</accession>
<feature type="transmembrane region" description="Helical" evidence="1">
    <location>
        <begin position="427"/>
        <end position="448"/>
    </location>
</feature>
<dbReference type="Proteomes" id="UP000005273">
    <property type="component" value="Unassembled WGS sequence"/>
</dbReference>
<sequence>MDIFLEAFLNVLSIKNIIAMTLLIPLGMMAGALPGFTATMAVAILVPFTFAMDPIMGLICVSGVYCAAIYGGAFPAILINTPGTPSSIATCFDGYPMTLQGRAQEALFTIAFASLVGGFIGTIGLIAFSLPLAKIALKFGPPEYFWVSIFGLTIIAGLSGDSLLKGIAGGVLGLLISTIGIAPVGGDVRFTFGIASFQGGVELISVLIGFFCIPEIFKMAKDPVGSYLKSTNIGHAGGGYREVIYKGFKNAFADVINLVRSAIIGLFVGILPGAGGNIANLIAYNETKRASKDPESFGKGNPQGIVATESADKATIMGSFVPLLTLGVPGSPVAAVVYGALMIQGLNPGPELFTKHAEITYTFMMSFFVAMALTVLIGMFAGVLFYQIIMRLPVRVLVPAILLLTIVGSYAVRNNYMDVIFMLASGYLGYVLSNLGFSPGPVVLGLVLGPIAEKGLVQGFLMGNSMFPGTPWLVFFTRPISIVLIVISVISALWPIYAARRRRRAAL</sequence>
<proteinExistence type="predicted"/>
<dbReference type="EMBL" id="ACJX03000001">
    <property type="protein sequence ID" value="KRT34544.1"/>
    <property type="molecule type" value="Genomic_DNA"/>
</dbReference>
<feature type="transmembrane region" description="Helical" evidence="1">
    <location>
        <begin position="480"/>
        <end position="499"/>
    </location>
</feature>
<feature type="transmembrane region" description="Helical" evidence="1">
    <location>
        <begin position="392"/>
        <end position="412"/>
    </location>
</feature>
<feature type="transmembrane region" description="Helical" evidence="1">
    <location>
        <begin position="144"/>
        <end position="160"/>
    </location>
</feature>
<evidence type="ECO:0000259" key="2">
    <source>
        <dbReference type="Pfam" id="PF01970"/>
    </source>
</evidence>
<dbReference type="STRING" id="592015.HMPREF1705_03662"/>
<evidence type="ECO:0000256" key="1">
    <source>
        <dbReference type="SAM" id="Phobius"/>
    </source>
</evidence>
<dbReference type="PANTHER" id="PTHR35342:SF5">
    <property type="entry name" value="TRICARBOXYLIC TRANSPORT PROTEIN"/>
    <property type="match status" value="1"/>
</dbReference>
<comment type="caution">
    <text evidence="3">The sequence shown here is derived from an EMBL/GenBank/DDBJ whole genome shotgun (WGS) entry which is preliminary data.</text>
</comment>
<feature type="domain" description="DUF112" evidence="2">
    <location>
        <begin position="18"/>
        <end position="444"/>
    </location>
</feature>
<keyword evidence="1" id="KW-1133">Transmembrane helix</keyword>
<feature type="transmembrane region" description="Helical" evidence="1">
    <location>
        <begin position="192"/>
        <end position="213"/>
    </location>
</feature>
<feature type="transmembrane region" description="Helical" evidence="1">
    <location>
        <begin position="21"/>
        <end position="49"/>
    </location>
</feature>
<keyword evidence="1" id="KW-0812">Transmembrane</keyword>
<dbReference type="InterPro" id="IPR002823">
    <property type="entry name" value="DUF112_TM"/>
</dbReference>
<feature type="transmembrane region" description="Helical" evidence="1">
    <location>
        <begin position="363"/>
        <end position="385"/>
    </location>
</feature>
<protein>
    <submittedName>
        <fullName evidence="3">Membrane protein</fullName>
    </submittedName>
</protein>
<gene>
    <name evidence="3" type="ORF">HMPREF1705_03662</name>
</gene>
<dbReference type="PANTHER" id="PTHR35342">
    <property type="entry name" value="TRICARBOXYLIC TRANSPORT PROTEIN"/>
    <property type="match status" value="1"/>
</dbReference>
<feature type="transmembrane region" description="Helical" evidence="1">
    <location>
        <begin position="320"/>
        <end position="343"/>
    </location>
</feature>
<evidence type="ECO:0000313" key="3">
    <source>
        <dbReference type="EMBL" id="KRT34544.1"/>
    </source>
</evidence>
<keyword evidence="4" id="KW-1185">Reference proteome</keyword>
<feature type="transmembrane region" description="Helical" evidence="1">
    <location>
        <begin position="167"/>
        <end position="186"/>
    </location>
</feature>
<feature type="transmembrane region" description="Helical" evidence="1">
    <location>
        <begin position="455"/>
        <end position="474"/>
    </location>
</feature>